<dbReference type="RefSeq" id="WP_013553863.1">
    <property type="nucleotide sequence ID" value="NC_014935.1"/>
</dbReference>
<reference evidence="5" key="2">
    <citation type="submission" date="2011-01" db="EMBL/GenBank/DDBJ databases">
        <title>The complete genome of Nitratifractor salsuginis DSM 16511.</title>
        <authorList>
            <consortium name="US DOE Joint Genome Institute (JGI-PGF)"/>
            <person name="Lucas S."/>
            <person name="Copeland A."/>
            <person name="Lapidus A."/>
            <person name="Bruce D."/>
            <person name="Goodwin L."/>
            <person name="Pitluck S."/>
            <person name="Kyrpides N."/>
            <person name="Mavromatis K."/>
            <person name="Ivanova N."/>
            <person name="Mikhailova N."/>
            <person name="Zeytun A."/>
            <person name="Detter J.C."/>
            <person name="Tapia R."/>
            <person name="Han C."/>
            <person name="Land M."/>
            <person name="Hauser L."/>
            <person name="Markowitz V."/>
            <person name="Cheng J.-F."/>
            <person name="Hugenholtz P."/>
            <person name="Woyke T."/>
            <person name="Wu D."/>
            <person name="Tindall B."/>
            <person name="Schuetze A."/>
            <person name="Brambilla E."/>
            <person name="Klenk H.-P."/>
            <person name="Eisen J.A."/>
        </authorList>
    </citation>
    <scope>NUCLEOTIDE SEQUENCE [LARGE SCALE GENOMIC DNA]</scope>
    <source>
        <strain evidence="5">DSM 16511 / JCM 12458 / E9I37-1</strain>
    </source>
</reference>
<dbReference type="SUPFAM" id="SSF158472">
    <property type="entry name" value="HAMP domain-like"/>
    <property type="match status" value="1"/>
</dbReference>
<evidence type="ECO:0000313" key="4">
    <source>
        <dbReference type="EMBL" id="ADV46169.1"/>
    </source>
</evidence>
<dbReference type="Gene3D" id="3.30.450.20">
    <property type="entry name" value="PAS domain"/>
    <property type="match status" value="2"/>
</dbReference>
<dbReference type="Proteomes" id="UP000008633">
    <property type="component" value="Chromosome"/>
</dbReference>
<dbReference type="SMART" id="SM00471">
    <property type="entry name" value="HDc"/>
    <property type="match status" value="1"/>
</dbReference>
<dbReference type="Gene3D" id="6.10.340.10">
    <property type="match status" value="1"/>
</dbReference>
<dbReference type="GO" id="GO:0007165">
    <property type="term" value="P:signal transduction"/>
    <property type="evidence" value="ECO:0007669"/>
    <property type="project" value="InterPro"/>
</dbReference>
<feature type="domain" description="HAMP" evidence="2">
    <location>
        <begin position="351"/>
        <end position="404"/>
    </location>
</feature>
<dbReference type="PROSITE" id="PS50885">
    <property type="entry name" value="HAMP"/>
    <property type="match status" value="1"/>
</dbReference>
<dbReference type="CDD" id="cd00077">
    <property type="entry name" value="HDc"/>
    <property type="match status" value="1"/>
</dbReference>
<sequence>MSENRNKKSLREVVSLQFLLGTMGIVLILLFMQIIFSWQNIRRYVKADFSKSVSVVALNIEKLEIPIRKTLETLAEYSPSFDATRSGNEQKDALRKLANILELYPDIYAIYQGNPRGDLYELVNLDSESVVREIYQAPKSARWLHIRIFNDKSGKRVRIFEFFDPDFHLLKVRQDSSNYYSYKRPWFLEALQTTKVVKTGVYLFSNLRRRGVTYARQMKNGEVVAMDITVSNLHRLLNALRFQPAVSISMLDEKGQVIAASDPEEESVSSAILKAIRDGREHRLFTYTDKNGVKKLAMVVLLSKGPIKSWLAFEAGEFALMKPSLFQLLISLGIALVFIVLYLIVVRRMIDRIVKPIEQLVDETKRIGGGDYSFAPTVKSNVEEISRLSESIRAMSQSVLRQKTAQKELIHSFVFTLAEAIDAKSSHTSNHAKKVPEIALSILEEVNRSDRGRLAAFCIDKESEWEEFELSAWLHDCGKIVTPQHLLDKATKLETVYDRIHEIRTRFEILWRDIEIDFWRDKLKGKVPEEELRKIKEERQCELQEEYRFICGLNRGEIPVDEAALERLRKIAKRRWMRHFDKRPGVSNEERFRIPADRGLPVEESLLADLPEHKVMRDAAEIAEYRKQGFKVNVPSALRNKGEIYNLSIPRGTLTPEERFTVQEHAMVTIRMLRNLPWPEEMSRIPEYAGGHHEQLDGKGYPYCLRGDEISIPARIMAIADIFEALTAVDRPYRAVMKLSEALEIMAEMVQEQKIDGEIFALFVRREIYRAYAEKYLREDQKDFEAIDKDALLNKAGLN</sequence>
<evidence type="ECO:0000259" key="3">
    <source>
        <dbReference type="PROSITE" id="PS51832"/>
    </source>
</evidence>
<dbReference type="InterPro" id="IPR037522">
    <property type="entry name" value="HD_GYP_dom"/>
</dbReference>
<keyword evidence="5" id="KW-1185">Reference proteome</keyword>
<dbReference type="OrthoDB" id="9769359at2"/>
<dbReference type="PANTHER" id="PTHR45228">
    <property type="entry name" value="CYCLIC DI-GMP PHOSPHODIESTERASE TM_0186-RELATED"/>
    <property type="match status" value="1"/>
</dbReference>
<dbReference type="GO" id="GO:0016020">
    <property type="term" value="C:membrane"/>
    <property type="evidence" value="ECO:0007669"/>
    <property type="project" value="InterPro"/>
</dbReference>
<dbReference type="eggNOG" id="COG2206">
    <property type="taxonomic scope" value="Bacteria"/>
</dbReference>
<protein>
    <submittedName>
        <fullName evidence="4">Metal dependent phosphohydrolase</fullName>
    </submittedName>
</protein>
<organism evidence="4 5">
    <name type="scientific">Nitratifractor salsuginis (strain DSM 16511 / JCM 12458 / E9I37-1)</name>
    <dbReference type="NCBI Taxonomy" id="749222"/>
    <lineage>
        <taxon>Bacteria</taxon>
        <taxon>Pseudomonadati</taxon>
        <taxon>Campylobacterota</taxon>
        <taxon>Epsilonproteobacteria</taxon>
        <taxon>Campylobacterales</taxon>
        <taxon>Sulfurovaceae</taxon>
        <taxon>Nitratifractor</taxon>
    </lineage>
</organism>
<keyword evidence="1" id="KW-1133">Transmembrane helix</keyword>
<name>E6X325_NITSE</name>
<dbReference type="SUPFAM" id="SSF103190">
    <property type="entry name" value="Sensory domain-like"/>
    <property type="match status" value="1"/>
</dbReference>
<dbReference type="Gene3D" id="1.10.3210.10">
    <property type="entry name" value="Hypothetical protein af1432"/>
    <property type="match status" value="2"/>
</dbReference>
<keyword evidence="1" id="KW-0812">Transmembrane</keyword>
<dbReference type="PANTHER" id="PTHR45228:SF5">
    <property type="entry name" value="CYCLIC DI-GMP PHOSPHODIESTERASE VC_1348-RELATED"/>
    <property type="match status" value="1"/>
</dbReference>
<accession>E6X325</accession>
<feature type="transmembrane region" description="Helical" evidence="1">
    <location>
        <begin position="16"/>
        <end position="36"/>
    </location>
</feature>
<keyword evidence="1" id="KW-0472">Membrane</keyword>
<dbReference type="SUPFAM" id="SSF109604">
    <property type="entry name" value="HD-domain/PDEase-like"/>
    <property type="match status" value="2"/>
</dbReference>
<evidence type="ECO:0000259" key="2">
    <source>
        <dbReference type="PROSITE" id="PS50885"/>
    </source>
</evidence>
<dbReference type="STRING" id="749222.Nitsa_0909"/>
<dbReference type="EMBL" id="CP002452">
    <property type="protein sequence ID" value="ADV46169.1"/>
    <property type="molecule type" value="Genomic_DNA"/>
</dbReference>
<dbReference type="SMART" id="SM00304">
    <property type="entry name" value="HAMP"/>
    <property type="match status" value="1"/>
</dbReference>
<dbReference type="CDD" id="cd06225">
    <property type="entry name" value="HAMP"/>
    <property type="match status" value="1"/>
</dbReference>
<gene>
    <name evidence="4" type="ordered locus">Nitsa_0909</name>
</gene>
<dbReference type="HOGENOM" id="CLU_010403_0_0_7"/>
<dbReference type="Pfam" id="PF00672">
    <property type="entry name" value="HAMP"/>
    <property type="match status" value="1"/>
</dbReference>
<reference evidence="4 5" key="1">
    <citation type="journal article" date="2011" name="Stand. Genomic Sci.">
        <title>Complete genome sequence of Nitratifractor salsuginis type strain (E9I37-1).</title>
        <authorList>
            <person name="Anderson I."/>
            <person name="Sikorski J."/>
            <person name="Zeytun A."/>
            <person name="Nolan M."/>
            <person name="Lapidus A."/>
            <person name="Lucas S."/>
            <person name="Hammon N."/>
            <person name="Deshpande S."/>
            <person name="Cheng J.F."/>
            <person name="Tapia R."/>
            <person name="Han C."/>
            <person name="Goodwin L."/>
            <person name="Pitluck S."/>
            <person name="Liolios K."/>
            <person name="Pagani I."/>
            <person name="Ivanova N."/>
            <person name="Huntemann M."/>
            <person name="Mavromatis K."/>
            <person name="Ovchinikova G."/>
            <person name="Pati A."/>
            <person name="Chen A."/>
            <person name="Palaniappan K."/>
            <person name="Land M."/>
            <person name="Hauser L."/>
            <person name="Brambilla E.M."/>
            <person name="Ngatchou-Djao O.D."/>
            <person name="Rohde M."/>
            <person name="Tindall B.J."/>
            <person name="Goker M."/>
            <person name="Detter J.C."/>
            <person name="Woyke T."/>
            <person name="Bristow J."/>
            <person name="Eisen J.A."/>
            <person name="Markowitz V."/>
            <person name="Hugenholtz P."/>
            <person name="Klenk H.P."/>
            <person name="Kyrpides N.C."/>
        </authorList>
    </citation>
    <scope>NUCLEOTIDE SEQUENCE [LARGE SCALE GENOMIC DNA]</scope>
    <source>
        <strain evidence="5">DSM 16511 / JCM 12458 / E9I37-1</strain>
    </source>
</reference>
<dbReference type="InterPro" id="IPR052020">
    <property type="entry name" value="Cyclic_di-GMP/3'3'-cGAMP_PDE"/>
</dbReference>
<dbReference type="Pfam" id="PF13487">
    <property type="entry name" value="HD_5"/>
    <property type="match status" value="1"/>
</dbReference>
<proteinExistence type="predicted"/>
<feature type="transmembrane region" description="Helical" evidence="1">
    <location>
        <begin position="325"/>
        <end position="345"/>
    </location>
</feature>
<dbReference type="InterPro" id="IPR029151">
    <property type="entry name" value="Sensor-like_sf"/>
</dbReference>
<dbReference type="eggNOG" id="COG5000">
    <property type="taxonomic scope" value="Bacteria"/>
</dbReference>
<dbReference type="PROSITE" id="PS51832">
    <property type="entry name" value="HD_GYP"/>
    <property type="match status" value="1"/>
</dbReference>
<dbReference type="AlphaFoldDB" id="E6X325"/>
<dbReference type="KEGG" id="nsa:Nitsa_0909"/>
<evidence type="ECO:0000256" key="1">
    <source>
        <dbReference type="SAM" id="Phobius"/>
    </source>
</evidence>
<feature type="domain" description="HD-GYP" evidence="3">
    <location>
        <begin position="565"/>
        <end position="778"/>
    </location>
</feature>
<dbReference type="InterPro" id="IPR003607">
    <property type="entry name" value="HD/PDEase_dom"/>
</dbReference>
<evidence type="ECO:0000313" key="5">
    <source>
        <dbReference type="Proteomes" id="UP000008633"/>
    </source>
</evidence>
<dbReference type="InterPro" id="IPR003660">
    <property type="entry name" value="HAMP_dom"/>
</dbReference>